<reference evidence="1 2" key="1">
    <citation type="submission" date="2024-09" db="EMBL/GenBank/DDBJ databases">
        <authorList>
            <person name="Sun Q."/>
            <person name="Mori K."/>
        </authorList>
    </citation>
    <scope>NUCLEOTIDE SEQUENCE [LARGE SCALE GENOMIC DNA]</scope>
    <source>
        <strain evidence="1 2">TBRC 1432</strain>
    </source>
</reference>
<sequence length="122" mass="13963">MTDDLPADARYREITAWIGDAMQDMREQNTERGQLVSQQLDFALAATMEMLSRADESMSKIDDLWQTAMAELFHETWMGAMRPIPRPDTTVPPRPLEFYEDEAKQACEALLDAIKRKGILGR</sequence>
<evidence type="ECO:0000313" key="1">
    <source>
        <dbReference type="EMBL" id="MFC0547114.1"/>
    </source>
</evidence>
<organism evidence="1 2">
    <name type="scientific">Kutzneria chonburiensis</name>
    <dbReference type="NCBI Taxonomy" id="1483604"/>
    <lineage>
        <taxon>Bacteria</taxon>
        <taxon>Bacillati</taxon>
        <taxon>Actinomycetota</taxon>
        <taxon>Actinomycetes</taxon>
        <taxon>Pseudonocardiales</taxon>
        <taxon>Pseudonocardiaceae</taxon>
        <taxon>Kutzneria</taxon>
    </lineage>
</organism>
<keyword evidence="2" id="KW-1185">Reference proteome</keyword>
<accession>A0ABV6N3J8</accession>
<protein>
    <submittedName>
        <fullName evidence="1">Uncharacterized protein</fullName>
    </submittedName>
</protein>
<comment type="caution">
    <text evidence="1">The sequence shown here is derived from an EMBL/GenBank/DDBJ whole genome shotgun (WGS) entry which is preliminary data.</text>
</comment>
<name>A0ABV6N3J8_9PSEU</name>
<proteinExistence type="predicted"/>
<evidence type="ECO:0000313" key="2">
    <source>
        <dbReference type="Proteomes" id="UP001589810"/>
    </source>
</evidence>
<dbReference type="Proteomes" id="UP001589810">
    <property type="component" value="Unassembled WGS sequence"/>
</dbReference>
<dbReference type="RefSeq" id="WP_273937349.1">
    <property type="nucleotide sequence ID" value="NZ_CP097263.1"/>
</dbReference>
<gene>
    <name evidence="1" type="ORF">ACFFH7_36780</name>
</gene>
<dbReference type="EMBL" id="JBHLUD010000013">
    <property type="protein sequence ID" value="MFC0547114.1"/>
    <property type="molecule type" value="Genomic_DNA"/>
</dbReference>